<dbReference type="Pfam" id="PF09335">
    <property type="entry name" value="VTT_dom"/>
    <property type="match status" value="1"/>
</dbReference>
<feature type="transmembrane region" description="Helical" evidence="7">
    <location>
        <begin position="65"/>
        <end position="86"/>
    </location>
</feature>
<evidence type="ECO:0000313" key="10">
    <source>
        <dbReference type="Proteomes" id="UP001377804"/>
    </source>
</evidence>
<sequence length="212" mass="24194">MQLIDFILHIDHHLVNVVNSLGIYSYVILFLIIFIETGLVIFPFLPGDSLIFAAAAMCANPKYSLNIFICYLIFVVAAVLGDSLNYEIGRWSSQKSENSRFLNRLINKDKRLAAERFFDKHGGKTILLARFIPFIRTFIPFVSGASKMSYPHFIFYNIIGGVLWISLFSILGYFFGNIPQVQDHFSLIVIAIILISILPIVFIYFKNKLKKA</sequence>
<evidence type="ECO:0000256" key="4">
    <source>
        <dbReference type="ARBA" id="ARBA00022692"/>
    </source>
</evidence>
<keyword evidence="5 7" id="KW-1133">Transmembrane helix</keyword>
<dbReference type="Proteomes" id="UP001377804">
    <property type="component" value="Unassembled WGS sequence"/>
</dbReference>
<name>A0ABU8SH01_9LACO</name>
<evidence type="ECO:0000256" key="7">
    <source>
        <dbReference type="RuleBase" id="RU367016"/>
    </source>
</evidence>
<gene>
    <name evidence="9" type="ORF">R4Y45_05475</name>
</gene>
<proteinExistence type="inferred from homology"/>
<evidence type="ECO:0000256" key="5">
    <source>
        <dbReference type="ARBA" id="ARBA00022989"/>
    </source>
</evidence>
<comment type="similarity">
    <text evidence="2 7">Belongs to the DedA family.</text>
</comment>
<evidence type="ECO:0000256" key="2">
    <source>
        <dbReference type="ARBA" id="ARBA00010792"/>
    </source>
</evidence>
<dbReference type="InterPro" id="IPR032818">
    <property type="entry name" value="DedA-like"/>
</dbReference>
<keyword evidence="3 7" id="KW-1003">Cell membrane</keyword>
<dbReference type="PANTHER" id="PTHR30353:SF0">
    <property type="entry name" value="TRANSMEMBRANE PROTEIN"/>
    <property type="match status" value="1"/>
</dbReference>
<feature type="transmembrane region" description="Helical" evidence="7">
    <location>
        <begin position="153"/>
        <end position="175"/>
    </location>
</feature>
<evidence type="ECO:0000256" key="6">
    <source>
        <dbReference type="ARBA" id="ARBA00023136"/>
    </source>
</evidence>
<dbReference type="PANTHER" id="PTHR30353">
    <property type="entry name" value="INNER MEMBRANE PROTEIN DEDA-RELATED"/>
    <property type="match status" value="1"/>
</dbReference>
<evidence type="ECO:0000313" key="9">
    <source>
        <dbReference type="EMBL" id="MEJ6348670.1"/>
    </source>
</evidence>
<protein>
    <submittedName>
        <fullName evidence="9">VTT domain-containing protein</fullName>
    </submittedName>
</protein>
<keyword evidence="6 7" id="KW-0472">Membrane</keyword>
<evidence type="ECO:0000256" key="3">
    <source>
        <dbReference type="ARBA" id="ARBA00022475"/>
    </source>
</evidence>
<comment type="caution">
    <text evidence="9">The sequence shown here is derived from an EMBL/GenBank/DDBJ whole genome shotgun (WGS) entry which is preliminary data.</text>
</comment>
<feature type="domain" description="VTT" evidence="8">
    <location>
        <begin position="46"/>
        <end position="173"/>
    </location>
</feature>
<dbReference type="InterPro" id="IPR032816">
    <property type="entry name" value="VTT_dom"/>
</dbReference>
<feature type="transmembrane region" description="Helical" evidence="7">
    <location>
        <begin position="21"/>
        <end position="45"/>
    </location>
</feature>
<dbReference type="RefSeq" id="WP_339970070.1">
    <property type="nucleotide sequence ID" value="NZ_JAWMWG010000001.1"/>
</dbReference>
<reference evidence="9 10" key="1">
    <citation type="submission" date="2023-10" db="EMBL/GenBank/DDBJ databases">
        <title>Holzapfeliella saturejae sp. nov. isolated from Satureja montana flowers.</title>
        <authorList>
            <person name="Alcantara C."/>
            <person name="Zuniga M."/>
            <person name="Landete J.M."/>
            <person name="Monedero V."/>
        </authorList>
    </citation>
    <scope>NUCLEOTIDE SEQUENCE [LARGE SCALE GENOMIC DNA]</scope>
    <source>
        <strain evidence="9 10">He02</strain>
    </source>
</reference>
<keyword evidence="4 7" id="KW-0812">Transmembrane</keyword>
<accession>A0ABU8SH01</accession>
<dbReference type="EMBL" id="JAWMWG010000001">
    <property type="protein sequence ID" value="MEJ6348670.1"/>
    <property type="molecule type" value="Genomic_DNA"/>
</dbReference>
<evidence type="ECO:0000256" key="1">
    <source>
        <dbReference type="ARBA" id="ARBA00004651"/>
    </source>
</evidence>
<keyword evidence="10" id="KW-1185">Reference proteome</keyword>
<organism evidence="9 10">
    <name type="scientific">Holzapfeliella saturejae</name>
    <dbReference type="NCBI Taxonomy" id="3082953"/>
    <lineage>
        <taxon>Bacteria</taxon>
        <taxon>Bacillati</taxon>
        <taxon>Bacillota</taxon>
        <taxon>Bacilli</taxon>
        <taxon>Lactobacillales</taxon>
        <taxon>Lactobacillaceae</taxon>
        <taxon>Holzapfeliella</taxon>
    </lineage>
</organism>
<feature type="transmembrane region" description="Helical" evidence="7">
    <location>
        <begin position="187"/>
        <end position="205"/>
    </location>
</feature>
<comment type="subcellular location">
    <subcellularLocation>
        <location evidence="1 7">Cell membrane</location>
        <topology evidence="1 7">Multi-pass membrane protein</topology>
    </subcellularLocation>
</comment>
<evidence type="ECO:0000259" key="8">
    <source>
        <dbReference type="Pfam" id="PF09335"/>
    </source>
</evidence>